<evidence type="ECO:0000256" key="1">
    <source>
        <dbReference type="ARBA" id="ARBA00001947"/>
    </source>
</evidence>
<evidence type="ECO:0000313" key="8">
    <source>
        <dbReference type="EMBL" id="KAB2688458.1"/>
    </source>
</evidence>
<dbReference type="Pfam" id="PF08240">
    <property type="entry name" value="ADH_N"/>
    <property type="match status" value="1"/>
</dbReference>
<dbReference type="PANTHER" id="PTHR42940">
    <property type="entry name" value="ALCOHOL DEHYDROGENASE 1-RELATED"/>
    <property type="match status" value="1"/>
</dbReference>
<dbReference type="GO" id="GO:0008106">
    <property type="term" value="F:alcohol dehydrogenase (NADP+) activity"/>
    <property type="evidence" value="ECO:0007669"/>
    <property type="project" value="UniProtKB-ARBA"/>
</dbReference>
<dbReference type="GO" id="GO:0004022">
    <property type="term" value="F:alcohol dehydrogenase (NAD+) activity"/>
    <property type="evidence" value="ECO:0007669"/>
    <property type="project" value="TreeGrafter"/>
</dbReference>
<dbReference type="InterPro" id="IPR011032">
    <property type="entry name" value="GroES-like_sf"/>
</dbReference>
<dbReference type="PROSITE" id="PS00059">
    <property type="entry name" value="ADH_ZINC"/>
    <property type="match status" value="1"/>
</dbReference>
<protein>
    <submittedName>
        <fullName evidence="8">Alcohol dehydrogenase catalytic domain-containing protein</fullName>
    </submittedName>
</protein>
<dbReference type="GO" id="GO:0005737">
    <property type="term" value="C:cytoplasm"/>
    <property type="evidence" value="ECO:0007669"/>
    <property type="project" value="TreeGrafter"/>
</dbReference>
<dbReference type="Proteomes" id="UP000481643">
    <property type="component" value="Unassembled WGS sequence"/>
</dbReference>
<dbReference type="InterPro" id="IPR013149">
    <property type="entry name" value="ADH-like_C"/>
</dbReference>
<dbReference type="InterPro" id="IPR013154">
    <property type="entry name" value="ADH-like_N"/>
</dbReference>
<evidence type="ECO:0000256" key="5">
    <source>
        <dbReference type="ARBA" id="ARBA00023002"/>
    </source>
</evidence>
<comment type="similarity">
    <text evidence="2 6">Belongs to the zinc-containing alcohol dehydrogenase family.</text>
</comment>
<dbReference type="CDD" id="cd08296">
    <property type="entry name" value="CAD_like"/>
    <property type="match status" value="1"/>
</dbReference>
<evidence type="ECO:0000313" key="9">
    <source>
        <dbReference type="Proteomes" id="UP000481643"/>
    </source>
</evidence>
<gene>
    <name evidence="8" type="ORF">F9L08_06105</name>
</gene>
<accession>A0A6L3YUM5</accession>
<proteinExistence type="inferred from homology"/>
<comment type="cofactor">
    <cofactor evidence="1 6">
        <name>Zn(2+)</name>
        <dbReference type="ChEBI" id="CHEBI:29105"/>
    </cofactor>
</comment>
<evidence type="ECO:0000256" key="4">
    <source>
        <dbReference type="ARBA" id="ARBA00022833"/>
    </source>
</evidence>
<dbReference type="InterPro" id="IPR020843">
    <property type="entry name" value="ER"/>
</dbReference>
<dbReference type="Gene3D" id="3.90.180.10">
    <property type="entry name" value="Medium-chain alcohol dehydrogenases, catalytic domain"/>
    <property type="match status" value="1"/>
</dbReference>
<dbReference type="GO" id="GO:0008270">
    <property type="term" value="F:zinc ion binding"/>
    <property type="evidence" value="ECO:0007669"/>
    <property type="project" value="InterPro"/>
</dbReference>
<evidence type="ECO:0000259" key="7">
    <source>
        <dbReference type="SMART" id="SM00829"/>
    </source>
</evidence>
<keyword evidence="4 6" id="KW-0862">Zinc</keyword>
<dbReference type="Gene3D" id="3.40.50.720">
    <property type="entry name" value="NAD(P)-binding Rossmann-like Domain"/>
    <property type="match status" value="1"/>
</dbReference>
<organism evidence="8 9">
    <name type="scientific">Brucella tritici</name>
    <dbReference type="NCBI Taxonomy" id="94626"/>
    <lineage>
        <taxon>Bacteria</taxon>
        <taxon>Pseudomonadati</taxon>
        <taxon>Pseudomonadota</taxon>
        <taxon>Alphaproteobacteria</taxon>
        <taxon>Hyphomicrobiales</taxon>
        <taxon>Brucellaceae</taxon>
        <taxon>Brucella/Ochrobactrum group</taxon>
        <taxon>Brucella</taxon>
    </lineage>
</organism>
<dbReference type="InterPro" id="IPR002328">
    <property type="entry name" value="ADH_Zn_CS"/>
</dbReference>
<dbReference type="EMBL" id="WBVX01000004">
    <property type="protein sequence ID" value="KAB2688458.1"/>
    <property type="molecule type" value="Genomic_DNA"/>
</dbReference>
<evidence type="ECO:0000256" key="6">
    <source>
        <dbReference type="RuleBase" id="RU361277"/>
    </source>
</evidence>
<dbReference type="PANTHER" id="PTHR42940:SF7">
    <property type="entry name" value="ALCOHOL DEHYDROGENASE-LIKE N-TERMINAL DOMAIN-CONTAINING PROTEIN"/>
    <property type="match status" value="1"/>
</dbReference>
<dbReference type="FunFam" id="3.40.50.720:FF:000022">
    <property type="entry name" value="Cinnamyl alcohol dehydrogenase"/>
    <property type="match status" value="1"/>
</dbReference>
<keyword evidence="3 6" id="KW-0479">Metal-binding</keyword>
<name>A0A6L3YUM5_9HYPH</name>
<dbReference type="Pfam" id="PF00107">
    <property type="entry name" value="ADH_zinc_N"/>
    <property type="match status" value="1"/>
</dbReference>
<comment type="caution">
    <text evidence="8">The sequence shown here is derived from an EMBL/GenBank/DDBJ whole genome shotgun (WGS) entry which is preliminary data.</text>
</comment>
<evidence type="ECO:0000256" key="2">
    <source>
        <dbReference type="ARBA" id="ARBA00008072"/>
    </source>
</evidence>
<sequence>MNETYRVMQVKTPGALELAEREVPTPGSGHVLIAVEACGICGADVSDIENADPTLQPSRVPGHEVVGRIVNLGPGVPSIWRVGQRVGVGRKGGHCLECQACRSGRFHLCPNQPIVGASCDGGYAEMMIARATGLVAIPEELTSEEAAPILCAGIATFNALKKSGAEAGDTVAIFGLGGLGHMAVQYARKMGFRVVAIGRGQDIAADAVKLGAHRYIDTEKEDAAEALKALGGAKAIVSTPVHAAPVAALMPGLAPEGRLVLLGVGKEPLPVAMGPLIGGERGVIGSITGSPYENERTLDFSVLTDVRPMIETMPLENAFEAYTKMKSGDVKFRMVLTMESNRHAHS</sequence>
<feature type="domain" description="Enoyl reductase (ER)" evidence="7">
    <location>
        <begin position="11"/>
        <end position="336"/>
    </location>
</feature>
<dbReference type="SMART" id="SM00829">
    <property type="entry name" value="PKS_ER"/>
    <property type="match status" value="1"/>
</dbReference>
<reference evidence="8 9" key="1">
    <citation type="submission" date="2019-09" db="EMBL/GenBank/DDBJ databases">
        <title>Taxonomic organization of the family Brucellaceae based on a phylogenomic approach.</title>
        <authorList>
            <person name="Leclercq S."/>
            <person name="Cloeckaert A."/>
            <person name="Zygmunt M.S."/>
        </authorList>
    </citation>
    <scope>NUCLEOTIDE SEQUENCE [LARGE SCALE GENOMIC DNA]</scope>
    <source>
        <strain evidence="8 9">WS1830</strain>
    </source>
</reference>
<dbReference type="RefSeq" id="WP_151651354.1">
    <property type="nucleotide sequence ID" value="NZ_WBVX01000004.1"/>
</dbReference>
<dbReference type="InterPro" id="IPR036291">
    <property type="entry name" value="NAD(P)-bd_dom_sf"/>
</dbReference>
<dbReference type="AlphaFoldDB" id="A0A6L3YUM5"/>
<dbReference type="SUPFAM" id="SSF50129">
    <property type="entry name" value="GroES-like"/>
    <property type="match status" value="1"/>
</dbReference>
<dbReference type="SUPFAM" id="SSF51735">
    <property type="entry name" value="NAD(P)-binding Rossmann-fold domains"/>
    <property type="match status" value="1"/>
</dbReference>
<keyword evidence="5" id="KW-0560">Oxidoreductase</keyword>
<evidence type="ECO:0000256" key="3">
    <source>
        <dbReference type="ARBA" id="ARBA00022723"/>
    </source>
</evidence>